<dbReference type="EMBL" id="JQOF01000001">
    <property type="protein sequence ID" value="KGA43386.1"/>
    <property type="molecule type" value="Genomic_DNA"/>
</dbReference>
<evidence type="ECO:0000313" key="1">
    <source>
        <dbReference type="EMBL" id="KGA43386.1"/>
    </source>
</evidence>
<dbReference type="RefSeq" id="WP_044202704.1">
    <property type="nucleotide sequence ID" value="NZ_JBEHEE010000024.1"/>
</dbReference>
<keyword evidence="2" id="KW-1185">Reference proteome</keyword>
<evidence type="ECO:0000313" key="2">
    <source>
        <dbReference type="Proteomes" id="UP000029447"/>
    </source>
</evidence>
<name>A0ABR4VVF9_9GAMM</name>
<protein>
    <submittedName>
        <fullName evidence="1">Uncharacterized protein</fullName>
    </submittedName>
</protein>
<comment type="caution">
    <text evidence="1">The sequence shown here is derived from an EMBL/GenBank/DDBJ whole genome shotgun (WGS) entry which is preliminary data.</text>
</comment>
<accession>A0ABR4VVF9</accession>
<organism evidence="1 2">
    <name type="scientific">Pectobacterium odoriferum</name>
    <dbReference type="NCBI Taxonomy" id="78398"/>
    <lineage>
        <taxon>Bacteria</taxon>
        <taxon>Pseudomonadati</taxon>
        <taxon>Pseudomonadota</taxon>
        <taxon>Gammaproteobacteria</taxon>
        <taxon>Enterobacterales</taxon>
        <taxon>Pectobacteriaceae</taxon>
        <taxon>Pectobacterium</taxon>
    </lineage>
</organism>
<proteinExistence type="predicted"/>
<sequence>MYSGIAMYDTENISPKIACDLGERFFKKIGIGITGAGYYSFLENGDHVGDHDIIDISFLDLKKKIELNAVTAFRIYCEEKGVKPWVASFGYTTNDFGGFYYVDVQFPDSDFNSRCLVDFFKSLGGFSFSYGIGYGSDSVTKSFYYATGDNMINLYPYENASLFKRECPGRFKGQERYKNSMLRMVYPVNVINENHRSIIINGVSLYEWIFSNEKYGVVESLDNGMWLWMVQESNLDEVNDVLGKAGVLISWKSSSAKKVPRKLP</sequence>
<dbReference type="Proteomes" id="UP000029447">
    <property type="component" value="Unassembled WGS sequence"/>
</dbReference>
<reference evidence="1 2" key="1">
    <citation type="submission" date="2014-08" db="EMBL/GenBank/DDBJ databases">
        <title>Genome sequences of NCPPB Pectobacterium isolates.</title>
        <authorList>
            <person name="Glover R.H."/>
            <person name="Sapp M."/>
            <person name="Elphinstone J."/>
        </authorList>
    </citation>
    <scope>NUCLEOTIDE SEQUENCE [LARGE SCALE GENOMIC DNA]</scope>
    <source>
        <strain evidence="1 2">NCPPB3841</strain>
    </source>
</reference>
<gene>
    <name evidence="1" type="ORF">KU75_01370</name>
</gene>